<evidence type="ECO:0000313" key="10">
    <source>
        <dbReference type="EMBL" id="SDC06628.1"/>
    </source>
</evidence>
<keyword evidence="7" id="KW-1278">Translocase</keyword>
<dbReference type="CDD" id="cd03216">
    <property type="entry name" value="ABC_Carb_Monos_I"/>
    <property type="match status" value="1"/>
</dbReference>
<dbReference type="PANTHER" id="PTHR43790:SF4">
    <property type="entry name" value="GUANOSINE IMPORT ATP-BINDING PROTEIN NUPO"/>
    <property type="match status" value="1"/>
</dbReference>
<evidence type="ECO:0000313" key="11">
    <source>
        <dbReference type="EMBL" id="TGG89221.1"/>
    </source>
</evidence>
<dbReference type="GO" id="GO:0016887">
    <property type="term" value="F:ATP hydrolysis activity"/>
    <property type="evidence" value="ECO:0007669"/>
    <property type="project" value="InterPro"/>
</dbReference>
<feature type="domain" description="ABC transporter" evidence="9">
    <location>
        <begin position="266"/>
        <end position="510"/>
    </location>
</feature>
<dbReference type="Gene3D" id="3.40.50.300">
    <property type="entry name" value="P-loop containing nucleotide triphosphate hydrolases"/>
    <property type="match status" value="2"/>
</dbReference>
<dbReference type="EMBL" id="SRME01000001">
    <property type="protein sequence ID" value="TGG89221.1"/>
    <property type="molecule type" value="Genomic_DNA"/>
</dbReference>
<gene>
    <name evidence="11" type="ORF">E4650_03270</name>
    <name evidence="10" type="ORF">SAMN04488588_0400</name>
</gene>
<evidence type="ECO:0000259" key="9">
    <source>
        <dbReference type="PROSITE" id="PS50893"/>
    </source>
</evidence>
<evidence type="ECO:0000256" key="6">
    <source>
        <dbReference type="ARBA" id="ARBA00022840"/>
    </source>
</evidence>
<dbReference type="PROSITE" id="PS50893">
    <property type="entry name" value="ABC_TRANSPORTER_2"/>
    <property type="match status" value="2"/>
</dbReference>
<dbReference type="OrthoDB" id="9771863at2"/>
<evidence type="ECO:0000256" key="3">
    <source>
        <dbReference type="ARBA" id="ARBA00022475"/>
    </source>
</evidence>
<protein>
    <submittedName>
        <fullName evidence="10 11">ABC transporter ATP-binding protein</fullName>
    </submittedName>
</protein>
<keyword evidence="3" id="KW-1003">Cell membrane</keyword>
<dbReference type="GO" id="GO:0005524">
    <property type="term" value="F:ATP binding"/>
    <property type="evidence" value="ECO:0007669"/>
    <property type="project" value="UniProtKB-KW"/>
</dbReference>
<dbReference type="GO" id="GO:0005886">
    <property type="term" value="C:plasma membrane"/>
    <property type="evidence" value="ECO:0007669"/>
    <property type="project" value="UniProtKB-SubCell"/>
</dbReference>
<dbReference type="Pfam" id="PF00005">
    <property type="entry name" value="ABC_tran"/>
    <property type="match status" value="2"/>
</dbReference>
<dbReference type="Proteomes" id="UP000199322">
    <property type="component" value="Unassembled WGS sequence"/>
</dbReference>
<accession>A0A1G6IJF3</accession>
<evidence type="ECO:0000256" key="1">
    <source>
        <dbReference type="ARBA" id="ARBA00004202"/>
    </source>
</evidence>
<dbReference type="SMART" id="SM00382">
    <property type="entry name" value="AAA"/>
    <property type="match status" value="1"/>
</dbReference>
<evidence type="ECO:0000313" key="12">
    <source>
        <dbReference type="Proteomes" id="UP000199322"/>
    </source>
</evidence>
<dbReference type="Proteomes" id="UP000297288">
    <property type="component" value="Unassembled WGS sequence"/>
</dbReference>
<proteinExistence type="predicted"/>
<dbReference type="PROSITE" id="PS00211">
    <property type="entry name" value="ABC_TRANSPORTER_1"/>
    <property type="match status" value="1"/>
</dbReference>
<feature type="domain" description="ABC transporter" evidence="9">
    <location>
        <begin position="14"/>
        <end position="249"/>
    </location>
</feature>
<evidence type="ECO:0000256" key="7">
    <source>
        <dbReference type="ARBA" id="ARBA00022967"/>
    </source>
</evidence>
<dbReference type="InterPro" id="IPR003439">
    <property type="entry name" value="ABC_transporter-like_ATP-bd"/>
</dbReference>
<dbReference type="RefSeq" id="WP_091402340.1">
    <property type="nucleotide sequence ID" value="NZ_FMYV01000001.1"/>
</dbReference>
<evidence type="ECO:0000256" key="5">
    <source>
        <dbReference type="ARBA" id="ARBA00022741"/>
    </source>
</evidence>
<keyword evidence="8" id="KW-0472">Membrane</keyword>
<organism evidence="10 12">
    <name type="scientific">Geotoga petraea</name>
    <dbReference type="NCBI Taxonomy" id="28234"/>
    <lineage>
        <taxon>Bacteria</taxon>
        <taxon>Thermotogati</taxon>
        <taxon>Thermotogota</taxon>
        <taxon>Thermotogae</taxon>
        <taxon>Petrotogales</taxon>
        <taxon>Petrotogaceae</taxon>
        <taxon>Geotoga</taxon>
    </lineage>
</organism>
<evidence type="ECO:0000256" key="4">
    <source>
        <dbReference type="ARBA" id="ARBA00022737"/>
    </source>
</evidence>
<keyword evidence="5" id="KW-0547">Nucleotide-binding</keyword>
<comment type="subcellular location">
    <subcellularLocation>
        <location evidence="1">Cell membrane</location>
        <topology evidence="1">Peripheral membrane protein</topology>
    </subcellularLocation>
</comment>
<dbReference type="CDD" id="cd03215">
    <property type="entry name" value="ABC_Carb_Monos_II"/>
    <property type="match status" value="1"/>
</dbReference>
<dbReference type="AlphaFoldDB" id="A0A1G6IJF3"/>
<sequence length="527" mass="59476">MSSNPDLNKKDYAVFMEKITKEFPRVLANDKVDLKVKKGEIHALIGENGAGKSTLMNQLYGLYKPTSGEIYISGEKVDIEGPKDAIKKGIGMVHQHFMLVDNLTVTENVILGSEETKRGILDIKKARKEVKELSEKYGLKVDVDANIEDIPVGMQQRVEIIKTLYRGADILILDEPTAVLTPQEIDEIFEIMDKLRKDGKTIIFISHKLHEVMQISDNITVMRLGKVTGNVSVKETNEKQLANMMVGREVVLRVDKKPKEPGDVFVKVDNLKVRDNRKLEAVRGISFEIKKGEILGVAGVAGNGQTELVEALTGLREIESGKYFYNGKDVSNYNVRELRELHITHIPEDRFRYAMVQEYPNYYNMIMGRHFKEPFAYRGFLNHDEIYKYSEKLIKNFDVRPADITQNTGTLSGGNQQKVVIAREVSAEPEFIAIAQPTRGLDVGAIEYVHNEILNLRDNNVAVLLVSMELEEVLSLSDRIIVMYEGQIMGEVKPDEVTVEEMGLMMAGKKLKDIKMSTELESHGGDK</sequence>
<dbReference type="InterPro" id="IPR050107">
    <property type="entry name" value="ABC_carbohydrate_import_ATPase"/>
</dbReference>
<dbReference type="EMBL" id="FMYV01000001">
    <property type="protein sequence ID" value="SDC06628.1"/>
    <property type="molecule type" value="Genomic_DNA"/>
</dbReference>
<dbReference type="InterPro" id="IPR027417">
    <property type="entry name" value="P-loop_NTPase"/>
</dbReference>
<dbReference type="InterPro" id="IPR003593">
    <property type="entry name" value="AAA+_ATPase"/>
</dbReference>
<keyword evidence="2" id="KW-0813">Transport</keyword>
<dbReference type="PANTHER" id="PTHR43790">
    <property type="entry name" value="CARBOHYDRATE TRANSPORT ATP-BINDING PROTEIN MG119-RELATED"/>
    <property type="match status" value="1"/>
</dbReference>
<evidence type="ECO:0000313" key="13">
    <source>
        <dbReference type="Proteomes" id="UP000297288"/>
    </source>
</evidence>
<keyword evidence="12" id="KW-1185">Reference proteome</keyword>
<dbReference type="InterPro" id="IPR017871">
    <property type="entry name" value="ABC_transporter-like_CS"/>
</dbReference>
<dbReference type="STRING" id="28234.SAMN04488588_0400"/>
<name>A0A1G6IJF3_9BACT</name>
<reference evidence="11 13" key="2">
    <citation type="submission" date="2019-04" db="EMBL/GenBank/DDBJ databases">
        <title>Draft genome sequence data and analysis of a Fermenting Bacterium, Geotoga petraea strain HO-Geo1, isolated from heavy-oil petroleum reservoir in Russia.</title>
        <authorList>
            <person name="Grouzdev D.S."/>
            <person name="Semenova E.M."/>
            <person name="Sokolova D.S."/>
            <person name="Tourova T.P."/>
            <person name="Poltaraus A.B."/>
            <person name="Nazina T.N."/>
        </authorList>
    </citation>
    <scope>NUCLEOTIDE SEQUENCE [LARGE SCALE GENOMIC DNA]</scope>
    <source>
        <strain evidence="11 13">HO-Geo1</strain>
    </source>
</reference>
<dbReference type="FunFam" id="3.40.50.300:FF:000127">
    <property type="entry name" value="Ribose import ATP-binding protein RbsA"/>
    <property type="match status" value="1"/>
</dbReference>
<reference evidence="10 12" key="1">
    <citation type="submission" date="2016-10" db="EMBL/GenBank/DDBJ databases">
        <authorList>
            <person name="de Groot N.N."/>
        </authorList>
    </citation>
    <scope>NUCLEOTIDE SEQUENCE [LARGE SCALE GENOMIC DNA]</scope>
    <source>
        <strain evidence="10 12">WG14</strain>
    </source>
</reference>
<evidence type="ECO:0000256" key="8">
    <source>
        <dbReference type="ARBA" id="ARBA00023136"/>
    </source>
</evidence>
<keyword evidence="6 10" id="KW-0067">ATP-binding</keyword>
<dbReference type="SUPFAM" id="SSF52540">
    <property type="entry name" value="P-loop containing nucleoside triphosphate hydrolases"/>
    <property type="match status" value="2"/>
</dbReference>
<evidence type="ECO:0000256" key="2">
    <source>
        <dbReference type="ARBA" id="ARBA00022448"/>
    </source>
</evidence>
<keyword evidence="4" id="KW-0677">Repeat</keyword>